<comment type="function">
    <text evidence="7">Stabilizer subunit of the dolichol-phosphate mannose (DPM) synthase complex; tethers catalytic subunit to the ER.</text>
</comment>
<evidence type="ECO:0000256" key="1">
    <source>
        <dbReference type="ARBA" id="ARBA00004477"/>
    </source>
</evidence>
<dbReference type="Proteomes" id="UP000070544">
    <property type="component" value="Unassembled WGS sequence"/>
</dbReference>
<keyword evidence="9" id="KW-1185">Reference proteome</keyword>
<evidence type="ECO:0000313" key="9">
    <source>
        <dbReference type="Proteomes" id="UP000070544"/>
    </source>
</evidence>
<accession>A0A139AH10</accession>
<sequence length="96" mass="10677">MGRRASFLVYTTIALIAWILVLFHDSLAPGVEVPAYVDEVVPALPLWVLVSLGSYLLWSLGQALFEFRDCPEAFDSLQVDVARAKAELRTRGLPIM</sequence>
<comment type="pathway">
    <text evidence="7">Protein modification; protein glycosylation.</text>
</comment>
<feature type="transmembrane region" description="Helical" evidence="7">
    <location>
        <begin position="7"/>
        <end position="24"/>
    </location>
</feature>
<comment type="subcellular location">
    <subcellularLocation>
        <location evidence="1 7">Endoplasmic reticulum membrane</location>
        <topology evidence="1 7">Multi-pass membrane protein</topology>
    </subcellularLocation>
</comment>
<dbReference type="Pfam" id="PF08285">
    <property type="entry name" value="DPM3"/>
    <property type="match status" value="1"/>
</dbReference>
<evidence type="ECO:0000256" key="3">
    <source>
        <dbReference type="ARBA" id="ARBA00022692"/>
    </source>
</evidence>
<dbReference type="InterPro" id="IPR013174">
    <property type="entry name" value="DPM3"/>
</dbReference>
<evidence type="ECO:0000256" key="5">
    <source>
        <dbReference type="ARBA" id="ARBA00022989"/>
    </source>
</evidence>
<gene>
    <name evidence="8" type="ORF">M427DRAFT_123257</name>
</gene>
<dbReference type="UniPathway" id="UPA00378"/>
<dbReference type="GO" id="GO:0033185">
    <property type="term" value="C:dolichol-phosphate-mannose synthase complex"/>
    <property type="evidence" value="ECO:0007669"/>
    <property type="project" value="TreeGrafter"/>
</dbReference>
<evidence type="ECO:0000256" key="7">
    <source>
        <dbReference type="RuleBase" id="RU365085"/>
    </source>
</evidence>
<dbReference type="STRING" id="1344416.A0A139AH10"/>
<evidence type="ECO:0000256" key="2">
    <source>
        <dbReference type="ARBA" id="ARBA00010430"/>
    </source>
</evidence>
<keyword evidence="5 7" id="KW-1133">Transmembrane helix</keyword>
<proteinExistence type="inferred from homology"/>
<keyword evidence="3 7" id="KW-0812">Transmembrane</keyword>
<keyword evidence="4 7" id="KW-0256">Endoplasmic reticulum</keyword>
<evidence type="ECO:0000256" key="6">
    <source>
        <dbReference type="ARBA" id="ARBA00023136"/>
    </source>
</evidence>
<dbReference type="PANTHER" id="PTHR16433">
    <property type="entry name" value="DOLICHOL-PHOSPHATE MANNOSYLTRANSFERASE SUBUNIT 3"/>
    <property type="match status" value="1"/>
</dbReference>
<dbReference type="AlphaFoldDB" id="A0A139AH10"/>
<dbReference type="EMBL" id="KQ965758">
    <property type="protein sequence ID" value="KXS15979.1"/>
    <property type="molecule type" value="Genomic_DNA"/>
</dbReference>
<dbReference type="GO" id="GO:0005789">
    <property type="term" value="C:endoplasmic reticulum membrane"/>
    <property type="evidence" value="ECO:0007669"/>
    <property type="project" value="UniProtKB-SubCell"/>
</dbReference>
<keyword evidence="6 7" id="KW-0472">Membrane</keyword>
<evidence type="ECO:0000313" key="8">
    <source>
        <dbReference type="EMBL" id="KXS15979.1"/>
    </source>
</evidence>
<comment type="similarity">
    <text evidence="2 7">Belongs to the DPM3 family.</text>
</comment>
<comment type="subunit">
    <text evidence="7">Component of the dolichol-phosphate mannose (DPM) synthase complex.</text>
</comment>
<evidence type="ECO:0000256" key="4">
    <source>
        <dbReference type="ARBA" id="ARBA00022824"/>
    </source>
</evidence>
<feature type="transmembrane region" description="Helical" evidence="7">
    <location>
        <begin position="44"/>
        <end position="65"/>
    </location>
</feature>
<dbReference type="GO" id="GO:0006506">
    <property type="term" value="P:GPI anchor biosynthetic process"/>
    <property type="evidence" value="ECO:0007669"/>
    <property type="project" value="TreeGrafter"/>
</dbReference>
<protein>
    <recommendedName>
        <fullName evidence="7">Dolichol-phosphate mannosyltransferase subunit 3</fullName>
    </recommendedName>
</protein>
<organism evidence="8 9">
    <name type="scientific">Gonapodya prolifera (strain JEL478)</name>
    <name type="common">Monoblepharis prolifera</name>
    <dbReference type="NCBI Taxonomy" id="1344416"/>
    <lineage>
        <taxon>Eukaryota</taxon>
        <taxon>Fungi</taxon>
        <taxon>Fungi incertae sedis</taxon>
        <taxon>Chytridiomycota</taxon>
        <taxon>Chytridiomycota incertae sedis</taxon>
        <taxon>Monoblepharidomycetes</taxon>
        <taxon>Monoblepharidales</taxon>
        <taxon>Gonapodyaceae</taxon>
        <taxon>Gonapodya</taxon>
    </lineage>
</organism>
<dbReference type="PANTHER" id="PTHR16433:SF0">
    <property type="entry name" value="DOLICHOL-PHOSPHATE MANNOSYLTRANSFERASE SUBUNIT 3"/>
    <property type="match status" value="1"/>
</dbReference>
<dbReference type="OrthoDB" id="2014333at2759"/>
<name>A0A139AH10_GONPJ</name>
<reference evidence="8 9" key="1">
    <citation type="journal article" date="2015" name="Genome Biol. Evol.">
        <title>Phylogenomic analyses indicate that early fungi evolved digesting cell walls of algal ancestors of land plants.</title>
        <authorList>
            <person name="Chang Y."/>
            <person name="Wang S."/>
            <person name="Sekimoto S."/>
            <person name="Aerts A.L."/>
            <person name="Choi C."/>
            <person name="Clum A."/>
            <person name="LaButti K.M."/>
            <person name="Lindquist E.A."/>
            <person name="Yee Ngan C."/>
            <person name="Ohm R.A."/>
            <person name="Salamov A.A."/>
            <person name="Grigoriev I.V."/>
            <person name="Spatafora J.W."/>
            <person name="Berbee M.L."/>
        </authorList>
    </citation>
    <scope>NUCLEOTIDE SEQUENCE [LARGE SCALE GENOMIC DNA]</scope>
    <source>
        <strain evidence="8 9">JEL478</strain>
    </source>
</reference>